<evidence type="ECO:0000313" key="2">
    <source>
        <dbReference type="Proteomes" id="UP001203036"/>
    </source>
</evidence>
<evidence type="ECO:0000313" key="1">
    <source>
        <dbReference type="EMBL" id="MCM2560883.1"/>
    </source>
</evidence>
<dbReference type="Proteomes" id="UP001203036">
    <property type="component" value="Unassembled WGS sequence"/>
</dbReference>
<proteinExistence type="predicted"/>
<protein>
    <submittedName>
        <fullName evidence="1">Uncharacterized protein</fullName>
    </submittedName>
</protein>
<sequence>MTGIPRPLVANLLGVDESTLPPGDLPVDRLAAHLLAYLRDTADDDPSESSLRAHPKAWAYALTDALCANAPEHALTLVQAAVAQAAAPDDVAMIAAGPLEDLLARHGADVIAMIETLAKGSARMRFALSGVWPEQVNPMVWARVEAARAPGPELDAGDAMPPA</sequence>
<name>A0ACC5ZSG6_9RHOB</name>
<dbReference type="EMBL" id="JAMQGO010000001">
    <property type="protein sequence ID" value="MCM2560883.1"/>
    <property type="molecule type" value="Genomic_DNA"/>
</dbReference>
<comment type="caution">
    <text evidence="1">The sequence shown here is derived from an EMBL/GenBank/DDBJ whole genome shotgun (WGS) entry which is preliminary data.</text>
</comment>
<reference evidence="1" key="1">
    <citation type="submission" date="2022-06" db="EMBL/GenBank/DDBJ databases">
        <title>Lutimaribacter sp. EGI FJ00013, a novel bacterium isolated from a salt lake sediment enrichment.</title>
        <authorList>
            <person name="Gao L."/>
            <person name="Fang B.-Z."/>
            <person name="Li W.-J."/>
        </authorList>
    </citation>
    <scope>NUCLEOTIDE SEQUENCE</scope>
    <source>
        <strain evidence="1">EGI FJ00013</strain>
    </source>
</reference>
<accession>A0ACC5ZSG6</accession>
<organism evidence="1 2">
    <name type="scientific">Lutimaribacter degradans</name>
    <dbReference type="NCBI Taxonomy" id="2945989"/>
    <lineage>
        <taxon>Bacteria</taxon>
        <taxon>Pseudomonadati</taxon>
        <taxon>Pseudomonadota</taxon>
        <taxon>Alphaproteobacteria</taxon>
        <taxon>Rhodobacterales</taxon>
        <taxon>Roseobacteraceae</taxon>
        <taxon>Lutimaribacter</taxon>
    </lineage>
</organism>
<gene>
    <name evidence="1" type="ORF">M8744_01875</name>
</gene>
<keyword evidence="2" id="KW-1185">Reference proteome</keyword>